<dbReference type="Pfam" id="PF08240">
    <property type="entry name" value="ADH_N"/>
    <property type="match status" value="1"/>
</dbReference>
<dbReference type="InterPro" id="IPR014189">
    <property type="entry name" value="Quinone_OxRdtase_PIG3"/>
</dbReference>
<feature type="domain" description="Enoyl reductase (ER)" evidence="3">
    <location>
        <begin position="7"/>
        <end position="321"/>
    </location>
</feature>
<dbReference type="Pfam" id="PF00107">
    <property type="entry name" value="ADH_zinc_N"/>
    <property type="match status" value="1"/>
</dbReference>
<evidence type="ECO:0000313" key="5">
    <source>
        <dbReference type="Proteomes" id="UP000886858"/>
    </source>
</evidence>
<protein>
    <submittedName>
        <fullName evidence="4">NAD(P)H-quinone oxidoreductase</fullName>
    </submittedName>
</protein>
<reference evidence="4" key="2">
    <citation type="submission" date="2021-04" db="EMBL/GenBank/DDBJ databases">
        <authorList>
            <person name="Gilroy R."/>
        </authorList>
    </citation>
    <scope>NUCLEOTIDE SEQUENCE</scope>
    <source>
        <strain evidence="4">CHK179-7159</strain>
    </source>
</reference>
<dbReference type="SMART" id="SM00829">
    <property type="entry name" value="PKS_ER"/>
    <property type="match status" value="1"/>
</dbReference>
<reference evidence="4" key="1">
    <citation type="journal article" date="2021" name="PeerJ">
        <title>Extensive microbial diversity within the chicken gut microbiome revealed by metagenomics and culture.</title>
        <authorList>
            <person name="Gilroy R."/>
            <person name="Ravi A."/>
            <person name="Getino M."/>
            <person name="Pursley I."/>
            <person name="Horton D.L."/>
            <person name="Alikhan N.F."/>
            <person name="Baker D."/>
            <person name="Gharbi K."/>
            <person name="Hall N."/>
            <person name="Watson M."/>
            <person name="Adriaenssens E.M."/>
            <person name="Foster-Nyarko E."/>
            <person name="Jarju S."/>
            <person name="Secka A."/>
            <person name="Antonio M."/>
            <person name="Oren A."/>
            <person name="Chaudhuri R.R."/>
            <person name="La Ragione R."/>
            <person name="Hildebrand F."/>
            <person name="Pallen M.J."/>
        </authorList>
    </citation>
    <scope>NUCLEOTIDE SEQUENCE</scope>
    <source>
        <strain evidence="4">CHK179-7159</strain>
    </source>
</reference>
<sequence length="327" mass="35268">MKAILVDAEKNLVWSDVETPAIRPDEVLVKIHAAALNRADLLQREGKYPPPAGCPEWMGLEIAGRIVAAGEAVPRWKVGDCVCALLGGGGYAEYAAVKYDMLMPIPKGLTMEEASALPEAYATSYLNLFLEGHLEKGQTAFIPAGASGLASVAIPMAKAFGARVITSVLSDEIAEKIKDLGADVIINSGKECVEKVLENEEKNGTPVNVSMDCLSGETLGKSLPFMARGGYWIVISTLAGVETKVLLRPLLTKGLHLVGSMLRNRTPEFKAYLLSELVKNVWPKIEEGKIRPTIYKVFPIQKAQDAHGVLERSENVGKVVLKVCGDE</sequence>
<dbReference type="InterPro" id="IPR011032">
    <property type="entry name" value="GroES-like_sf"/>
</dbReference>
<dbReference type="CDD" id="cd05276">
    <property type="entry name" value="p53_inducible_oxidoreductase"/>
    <property type="match status" value="1"/>
</dbReference>
<dbReference type="SUPFAM" id="SSF51735">
    <property type="entry name" value="NAD(P)-binding Rossmann-fold domains"/>
    <property type="match status" value="1"/>
</dbReference>
<dbReference type="InterPro" id="IPR013154">
    <property type="entry name" value="ADH-like_N"/>
</dbReference>
<dbReference type="InterPro" id="IPR013149">
    <property type="entry name" value="ADH-like_C"/>
</dbReference>
<organism evidence="4 5">
    <name type="scientific">Candidatus Eisenbergiella merdipullorum</name>
    <dbReference type="NCBI Taxonomy" id="2838553"/>
    <lineage>
        <taxon>Bacteria</taxon>
        <taxon>Bacillati</taxon>
        <taxon>Bacillota</taxon>
        <taxon>Clostridia</taxon>
        <taxon>Lachnospirales</taxon>
        <taxon>Lachnospiraceae</taxon>
        <taxon>Eisenbergiella</taxon>
    </lineage>
</organism>
<evidence type="ECO:0000256" key="2">
    <source>
        <dbReference type="ARBA" id="ARBA00023002"/>
    </source>
</evidence>
<proteinExistence type="predicted"/>
<keyword evidence="2" id="KW-0560">Oxidoreductase</keyword>
<evidence type="ECO:0000313" key="4">
    <source>
        <dbReference type="EMBL" id="HJA93496.1"/>
    </source>
</evidence>
<dbReference type="GO" id="GO:0070402">
    <property type="term" value="F:NADPH binding"/>
    <property type="evidence" value="ECO:0007669"/>
    <property type="project" value="TreeGrafter"/>
</dbReference>
<keyword evidence="1" id="KW-0521">NADP</keyword>
<comment type="caution">
    <text evidence="4">The sequence shown here is derived from an EMBL/GenBank/DDBJ whole genome shotgun (WGS) entry which is preliminary data.</text>
</comment>
<evidence type="ECO:0000256" key="1">
    <source>
        <dbReference type="ARBA" id="ARBA00022857"/>
    </source>
</evidence>
<dbReference type="Gene3D" id="3.40.50.720">
    <property type="entry name" value="NAD(P)-binding Rossmann-like Domain"/>
    <property type="match status" value="1"/>
</dbReference>
<dbReference type="Proteomes" id="UP000886858">
    <property type="component" value="Unassembled WGS sequence"/>
</dbReference>
<dbReference type="SUPFAM" id="SSF50129">
    <property type="entry name" value="GroES-like"/>
    <property type="match status" value="1"/>
</dbReference>
<dbReference type="AlphaFoldDB" id="A0A9D2L1M1"/>
<dbReference type="InterPro" id="IPR020843">
    <property type="entry name" value="ER"/>
</dbReference>
<dbReference type="Gene3D" id="3.90.180.10">
    <property type="entry name" value="Medium-chain alcohol dehydrogenases, catalytic domain"/>
    <property type="match status" value="1"/>
</dbReference>
<dbReference type="InterPro" id="IPR036291">
    <property type="entry name" value="NAD(P)-bd_dom_sf"/>
</dbReference>
<dbReference type="PANTHER" id="PTHR48106:SF8">
    <property type="entry name" value="OS02G0805600 PROTEIN"/>
    <property type="match status" value="1"/>
</dbReference>
<dbReference type="GO" id="GO:0016651">
    <property type="term" value="F:oxidoreductase activity, acting on NAD(P)H"/>
    <property type="evidence" value="ECO:0007669"/>
    <property type="project" value="TreeGrafter"/>
</dbReference>
<dbReference type="NCBIfam" id="TIGR02824">
    <property type="entry name" value="quinone_pig3"/>
    <property type="match status" value="1"/>
</dbReference>
<name>A0A9D2L1M1_9FIRM</name>
<dbReference type="EMBL" id="DWYY01000113">
    <property type="protein sequence ID" value="HJA93496.1"/>
    <property type="molecule type" value="Genomic_DNA"/>
</dbReference>
<accession>A0A9D2L1M1</accession>
<gene>
    <name evidence="4" type="ORF">H9717_10355</name>
</gene>
<dbReference type="PANTHER" id="PTHR48106">
    <property type="entry name" value="QUINONE OXIDOREDUCTASE PIG3-RELATED"/>
    <property type="match status" value="1"/>
</dbReference>
<evidence type="ECO:0000259" key="3">
    <source>
        <dbReference type="SMART" id="SM00829"/>
    </source>
</evidence>